<dbReference type="AlphaFoldDB" id="A0A291RV18"/>
<proteinExistence type="predicted"/>
<name>A0A291RV18_9NOCA</name>
<evidence type="ECO:0000313" key="2">
    <source>
        <dbReference type="Proteomes" id="UP000221961"/>
    </source>
</evidence>
<reference evidence="1 2" key="1">
    <citation type="submission" date="2017-10" db="EMBL/GenBank/DDBJ databases">
        <title>Comparative genomics between pathogenic Norcardia.</title>
        <authorList>
            <person name="Zeng L."/>
        </authorList>
    </citation>
    <scope>NUCLEOTIDE SEQUENCE [LARGE SCALE GENOMIC DNA]</scope>
    <source>
        <strain evidence="1 2">NC_YFY_NT001</strain>
    </source>
</reference>
<dbReference type="Proteomes" id="UP000221961">
    <property type="component" value="Chromosome"/>
</dbReference>
<dbReference type="EMBL" id="CP023778">
    <property type="protein sequence ID" value="ATL71088.1"/>
    <property type="molecule type" value="Genomic_DNA"/>
</dbReference>
<sequence length="72" mass="7827">MQASMVTLAMSFKSRSAQAGLMAALLILVAVVAAATTIIPAYRPSPDERREFRRAALRVRHSVTDWGAARRG</sequence>
<evidence type="ECO:0000313" key="1">
    <source>
        <dbReference type="EMBL" id="ATL71088.1"/>
    </source>
</evidence>
<accession>A0A291RV18</accession>
<gene>
    <name evidence="1" type="ORF">CRH09_37860</name>
</gene>
<dbReference type="KEGG" id="ntp:CRH09_37860"/>
<protein>
    <submittedName>
        <fullName evidence="1">Uncharacterized protein</fullName>
    </submittedName>
</protein>
<organism evidence="1 2">
    <name type="scientific">Nocardia terpenica</name>
    <dbReference type="NCBI Taxonomy" id="455432"/>
    <lineage>
        <taxon>Bacteria</taxon>
        <taxon>Bacillati</taxon>
        <taxon>Actinomycetota</taxon>
        <taxon>Actinomycetes</taxon>
        <taxon>Mycobacteriales</taxon>
        <taxon>Nocardiaceae</taxon>
        <taxon>Nocardia</taxon>
    </lineage>
</organism>